<evidence type="ECO:0000256" key="3">
    <source>
        <dbReference type="ARBA" id="ARBA00012054"/>
    </source>
</evidence>
<dbReference type="InterPro" id="IPR006001">
    <property type="entry name" value="Therm_gnt_kin"/>
</dbReference>
<evidence type="ECO:0000256" key="7">
    <source>
        <dbReference type="ARBA" id="ARBA00022840"/>
    </source>
</evidence>
<protein>
    <recommendedName>
        <fullName evidence="3 9">Gluconokinase</fullName>
        <ecNumber evidence="3 9">2.7.1.12</ecNumber>
    </recommendedName>
</protein>
<evidence type="ECO:0000256" key="8">
    <source>
        <dbReference type="ARBA" id="ARBA00048090"/>
    </source>
</evidence>
<dbReference type="Gene3D" id="3.40.50.300">
    <property type="entry name" value="P-loop containing nucleotide triphosphate hydrolases"/>
    <property type="match status" value="1"/>
</dbReference>
<dbReference type="NCBIfam" id="TIGR01313">
    <property type="entry name" value="therm_gnt_kin"/>
    <property type="match status" value="1"/>
</dbReference>
<keyword evidence="5 9" id="KW-0547">Nucleotide-binding</keyword>
<name>A0ABU1CIV3_9GAMM</name>
<gene>
    <name evidence="10" type="ORF">P8609_18130</name>
</gene>
<comment type="catalytic activity">
    <reaction evidence="8 9">
        <text>D-gluconate + ATP = 6-phospho-D-gluconate + ADP + H(+)</text>
        <dbReference type="Rhea" id="RHEA:19433"/>
        <dbReference type="ChEBI" id="CHEBI:15378"/>
        <dbReference type="ChEBI" id="CHEBI:18391"/>
        <dbReference type="ChEBI" id="CHEBI:30616"/>
        <dbReference type="ChEBI" id="CHEBI:58759"/>
        <dbReference type="ChEBI" id="CHEBI:456216"/>
        <dbReference type="EC" id="2.7.1.12"/>
    </reaction>
</comment>
<reference evidence="10 11" key="1">
    <citation type="submission" date="2023-04" db="EMBL/GenBank/DDBJ databases">
        <title>Lysobacter sp. strain UC isolated from soil sample.</title>
        <authorList>
            <person name="Choksket S."/>
            <person name="Harshvardhan F."/>
            <person name="Rana R."/>
            <person name="Patil P.B."/>
            <person name="Korpole S."/>
        </authorList>
    </citation>
    <scope>NUCLEOTIDE SEQUENCE [LARGE SCALE GENOMIC DNA]</scope>
    <source>
        <strain evidence="10 11">UC</strain>
    </source>
</reference>
<comment type="similarity">
    <text evidence="2 9">Belongs to the gluconokinase GntK/GntV family.</text>
</comment>
<keyword evidence="7 9" id="KW-0067">ATP-binding</keyword>
<evidence type="ECO:0000313" key="10">
    <source>
        <dbReference type="EMBL" id="MDR0184879.1"/>
    </source>
</evidence>
<comment type="caution">
    <text evidence="10">The sequence shown here is derived from an EMBL/GenBank/DDBJ whole genome shotgun (WGS) entry which is preliminary data.</text>
</comment>
<accession>A0ABU1CIV3</accession>
<keyword evidence="4 9" id="KW-0808">Transferase</keyword>
<dbReference type="PANTHER" id="PTHR43442">
    <property type="entry name" value="GLUCONOKINASE-RELATED"/>
    <property type="match status" value="1"/>
</dbReference>
<dbReference type="CDD" id="cd02021">
    <property type="entry name" value="GntK"/>
    <property type="match status" value="1"/>
</dbReference>
<dbReference type="Proteomes" id="UP001233535">
    <property type="component" value="Unassembled WGS sequence"/>
</dbReference>
<evidence type="ECO:0000313" key="11">
    <source>
        <dbReference type="Proteomes" id="UP001233535"/>
    </source>
</evidence>
<evidence type="ECO:0000256" key="9">
    <source>
        <dbReference type="RuleBase" id="RU363066"/>
    </source>
</evidence>
<dbReference type="GO" id="GO:0046316">
    <property type="term" value="F:gluconokinase activity"/>
    <property type="evidence" value="ECO:0007669"/>
    <property type="project" value="UniProtKB-EC"/>
</dbReference>
<dbReference type="SUPFAM" id="SSF52540">
    <property type="entry name" value="P-loop containing nucleoside triphosphate hydrolases"/>
    <property type="match status" value="1"/>
</dbReference>
<dbReference type="EMBL" id="JARUHG010000009">
    <property type="protein sequence ID" value="MDR0184879.1"/>
    <property type="molecule type" value="Genomic_DNA"/>
</dbReference>
<organism evidence="10 11">
    <name type="scientific">Lysobacter arvi</name>
    <dbReference type="NCBI Taxonomy" id="3038776"/>
    <lineage>
        <taxon>Bacteria</taxon>
        <taxon>Pseudomonadati</taxon>
        <taxon>Pseudomonadota</taxon>
        <taxon>Gammaproteobacteria</taxon>
        <taxon>Lysobacterales</taxon>
        <taxon>Lysobacteraceae</taxon>
        <taxon>Lysobacter</taxon>
    </lineage>
</organism>
<dbReference type="RefSeq" id="WP_309263996.1">
    <property type="nucleotide sequence ID" value="NZ_JARUHG010000009.1"/>
</dbReference>
<comment type="pathway">
    <text evidence="1">Carbohydrate acid metabolism.</text>
</comment>
<dbReference type="PANTHER" id="PTHR43442:SF3">
    <property type="entry name" value="GLUCONOKINASE-RELATED"/>
    <property type="match status" value="1"/>
</dbReference>
<keyword evidence="11" id="KW-1185">Reference proteome</keyword>
<evidence type="ECO:0000256" key="2">
    <source>
        <dbReference type="ARBA" id="ARBA00008420"/>
    </source>
</evidence>
<evidence type="ECO:0000256" key="4">
    <source>
        <dbReference type="ARBA" id="ARBA00022679"/>
    </source>
</evidence>
<evidence type="ECO:0000256" key="6">
    <source>
        <dbReference type="ARBA" id="ARBA00022777"/>
    </source>
</evidence>
<evidence type="ECO:0000256" key="5">
    <source>
        <dbReference type="ARBA" id="ARBA00022741"/>
    </source>
</evidence>
<proteinExistence type="inferred from homology"/>
<keyword evidence="6 9" id="KW-0418">Kinase</keyword>
<evidence type="ECO:0000256" key="1">
    <source>
        <dbReference type="ARBA" id="ARBA00004761"/>
    </source>
</evidence>
<sequence>MPAGQDHPPEAIVVTGVSGSGKTTVALGLAGHFGYAFLDADDFHSAQARAQMQAGVALTDEQREPWVAALACELQRRAESGQSTVLAFSGLRALHRQRLRESGVPMRFVFLHAAPAAIAARLSARTDHFMSATLLASQFEALQIPSFESDVVTVQTEGSPAQVLERVIGALDAT</sequence>
<dbReference type="Pfam" id="PF13671">
    <property type="entry name" value="AAA_33"/>
    <property type="match status" value="1"/>
</dbReference>
<dbReference type="EC" id="2.7.1.12" evidence="3 9"/>
<dbReference type="InterPro" id="IPR027417">
    <property type="entry name" value="P-loop_NTPase"/>
</dbReference>